<keyword evidence="6 10" id="KW-1133">Transmembrane helix</keyword>
<dbReference type="InterPro" id="IPR007348">
    <property type="entry name" value="CopC_dom"/>
</dbReference>
<comment type="caution">
    <text evidence="13">The sequence shown here is derived from an EMBL/GenBank/DDBJ whole genome shotgun (WGS) entry which is preliminary data.</text>
</comment>
<accession>A0ABW1F1D6</accession>
<keyword evidence="14" id="KW-1185">Reference proteome</keyword>
<feature type="transmembrane region" description="Helical" evidence="10">
    <location>
        <begin position="530"/>
        <end position="548"/>
    </location>
</feature>
<dbReference type="RefSeq" id="WP_313764897.1">
    <property type="nucleotide sequence ID" value="NZ_BAAAVH010000051.1"/>
</dbReference>
<organism evidence="13 14">
    <name type="scientific">Kitasatospora aburaviensis</name>
    <dbReference type="NCBI Taxonomy" id="67265"/>
    <lineage>
        <taxon>Bacteria</taxon>
        <taxon>Bacillati</taxon>
        <taxon>Actinomycetota</taxon>
        <taxon>Actinomycetes</taxon>
        <taxon>Kitasatosporales</taxon>
        <taxon>Streptomycetaceae</taxon>
        <taxon>Kitasatospora</taxon>
    </lineage>
</organism>
<dbReference type="Gene3D" id="2.60.40.1220">
    <property type="match status" value="1"/>
</dbReference>
<dbReference type="PROSITE" id="PS51318">
    <property type="entry name" value="TAT"/>
    <property type="match status" value="1"/>
</dbReference>
<feature type="domain" description="Copper resistance protein D" evidence="12">
    <location>
        <begin position="399"/>
        <end position="469"/>
    </location>
</feature>
<feature type="transmembrane region" description="Helical" evidence="10">
    <location>
        <begin position="333"/>
        <end position="353"/>
    </location>
</feature>
<comment type="subcellular location">
    <subcellularLocation>
        <location evidence="1">Cell membrane</location>
        <topology evidence="1">Multi-pass membrane protein</topology>
    </subcellularLocation>
</comment>
<evidence type="ECO:0000256" key="10">
    <source>
        <dbReference type="SAM" id="Phobius"/>
    </source>
</evidence>
<evidence type="ECO:0000313" key="13">
    <source>
        <dbReference type="EMBL" id="MFC5886984.1"/>
    </source>
</evidence>
<dbReference type="EMBL" id="JBHSOD010000022">
    <property type="protein sequence ID" value="MFC5886984.1"/>
    <property type="molecule type" value="Genomic_DNA"/>
</dbReference>
<feature type="transmembrane region" description="Helical" evidence="10">
    <location>
        <begin position="404"/>
        <end position="421"/>
    </location>
</feature>
<evidence type="ECO:0000259" key="11">
    <source>
        <dbReference type="Pfam" id="PF04234"/>
    </source>
</evidence>
<feature type="compositionally biased region" description="Acidic residues" evidence="9">
    <location>
        <begin position="305"/>
        <end position="315"/>
    </location>
</feature>
<dbReference type="InterPro" id="IPR008620">
    <property type="entry name" value="FixH"/>
</dbReference>
<evidence type="ECO:0000256" key="2">
    <source>
        <dbReference type="ARBA" id="ARBA00022475"/>
    </source>
</evidence>
<feature type="transmembrane region" description="Helical" evidence="10">
    <location>
        <begin position="242"/>
        <end position="264"/>
    </location>
</feature>
<dbReference type="Proteomes" id="UP001596067">
    <property type="component" value="Unassembled WGS sequence"/>
</dbReference>
<keyword evidence="8 10" id="KW-0472">Membrane</keyword>
<evidence type="ECO:0000256" key="7">
    <source>
        <dbReference type="ARBA" id="ARBA00023008"/>
    </source>
</evidence>
<dbReference type="InterPro" id="IPR032694">
    <property type="entry name" value="CopC/D"/>
</dbReference>
<feature type="region of interest" description="Disordered" evidence="9">
    <location>
        <begin position="549"/>
        <end position="584"/>
    </location>
</feature>
<dbReference type="PANTHER" id="PTHR34820:SF4">
    <property type="entry name" value="INNER MEMBRANE PROTEIN YEBZ"/>
    <property type="match status" value="1"/>
</dbReference>
<dbReference type="Pfam" id="PF04234">
    <property type="entry name" value="CopC"/>
    <property type="match status" value="1"/>
</dbReference>
<evidence type="ECO:0000256" key="6">
    <source>
        <dbReference type="ARBA" id="ARBA00022989"/>
    </source>
</evidence>
<gene>
    <name evidence="13" type="ORF">ACFP0N_18605</name>
</gene>
<feature type="transmembrane region" description="Helical" evidence="10">
    <location>
        <begin position="441"/>
        <end position="458"/>
    </location>
</feature>
<feature type="transmembrane region" description="Helical" evidence="10">
    <location>
        <begin position="365"/>
        <end position="392"/>
    </location>
</feature>
<protein>
    <submittedName>
        <fullName evidence="13">FixH family protein</fullName>
    </submittedName>
</protein>
<dbReference type="InterPro" id="IPR014756">
    <property type="entry name" value="Ig_E-set"/>
</dbReference>
<evidence type="ECO:0000256" key="8">
    <source>
        <dbReference type="ARBA" id="ARBA00023136"/>
    </source>
</evidence>
<dbReference type="InterPro" id="IPR008457">
    <property type="entry name" value="Cu-R_CopD_dom"/>
</dbReference>
<dbReference type="InterPro" id="IPR014755">
    <property type="entry name" value="Cu-Rt/internalin_Ig-like"/>
</dbReference>
<keyword evidence="5" id="KW-0732">Signal</keyword>
<evidence type="ECO:0000256" key="4">
    <source>
        <dbReference type="ARBA" id="ARBA00022723"/>
    </source>
</evidence>
<sequence>MLKAALPQTTRRRLAGLLGVLGAVLALMLAGAGPAAAHATLQSTDPAQNSVLATAPQAVTLTFSEAVSLSGDSVRVLDPAGKAVDTGNPAHADGKDNTARVGLNPGLAGGTYTVAWRAVSEDSHPIGGAFTFSVGAPSDTSVSATALSGAEADDVVAALYGTGRAVAYGAFALLAGTAAFVLICWPGGAARRPVQRLLMTGWVALLVSTVAVLMLRGPYERGSGVGQAFDLSLVRTTLDERIGTALAARLLLLAASGVFLSLLVGQLGQPVRPTAPDTGSEPGPAAEPSKAKAEPAKAKTKAEATDAEEAEEAEEAELRELERRAADRPQREARLGLGVAGVVLATALSATWAGADHASVGIQVWLALPLGMLHLIAMALWLGGLATMLVGLRHGIGAEVADRFSKVAFGAVAVLTATGLYQSWRGLGSWGALTGTEYGRLLLVKTGCVVAMLGVAWVSRSRLARLRSAPDEAAEVEPVEVAAPQPAAVAARHADDPVRQAQLARQQTARANAGRDRGLTPTRAGLRRSVLVEAVAAVAVLVVTTMLTNSPPGRVADEVSAGAPAGPAAGAPAAGGPAPQTVPGQTLELKLPYDTKGRTPNARGTATVTLNPARTGPNEVHLKLDGADGRPVDVPEVQLAFTLPDRDLGPLPVTLAAEGTGRWTGTAQLPLPGNWVVSVVVRSSDIDQATEIKPLKIG</sequence>
<feature type="region of interest" description="Disordered" evidence="9">
    <location>
        <begin position="272"/>
        <end position="325"/>
    </location>
</feature>
<evidence type="ECO:0000256" key="1">
    <source>
        <dbReference type="ARBA" id="ARBA00004651"/>
    </source>
</evidence>
<dbReference type="Pfam" id="PF05751">
    <property type="entry name" value="FixH"/>
    <property type="match status" value="1"/>
</dbReference>
<reference evidence="14" key="1">
    <citation type="journal article" date="2019" name="Int. J. Syst. Evol. Microbiol.">
        <title>The Global Catalogue of Microorganisms (GCM) 10K type strain sequencing project: providing services to taxonomists for standard genome sequencing and annotation.</title>
        <authorList>
            <consortium name="The Broad Institute Genomics Platform"/>
            <consortium name="The Broad Institute Genome Sequencing Center for Infectious Disease"/>
            <person name="Wu L."/>
            <person name="Ma J."/>
        </authorList>
    </citation>
    <scope>NUCLEOTIDE SEQUENCE [LARGE SCALE GENOMIC DNA]</scope>
    <source>
        <strain evidence="14">CGMCC 4.1469</strain>
    </source>
</reference>
<keyword evidence="2" id="KW-1003">Cell membrane</keyword>
<dbReference type="PANTHER" id="PTHR34820">
    <property type="entry name" value="INNER MEMBRANE PROTEIN YEBZ"/>
    <property type="match status" value="1"/>
</dbReference>
<feature type="compositionally biased region" description="Low complexity" evidence="9">
    <location>
        <begin position="561"/>
        <end position="579"/>
    </location>
</feature>
<name>A0ABW1F1D6_9ACTN</name>
<evidence type="ECO:0000259" key="12">
    <source>
        <dbReference type="Pfam" id="PF05425"/>
    </source>
</evidence>
<evidence type="ECO:0000256" key="9">
    <source>
        <dbReference type="SAM" id="MobiDB-lite"/>
    </source>
</evidence>
<dbReference type="Pfam" id="PF05425">
    <property type="entry name" value="CopD"/>
    <property type="match status" value="1"/>
</dbReference>
<feature type="domain" description="CopC" evidence="11">
    <location>
        <begin position="38"/>
        <end position="134"/>
    </location>
</feature>
<feature type="compositionally biased region" description="Basic and acidic residues" evidence="9">
    <location>
        <begin position="289"/>
        <end position="304"/>
    </location>
</feature>
<evidence type="ECO:0000313" key="14">
    <source>
        <dbReference type="Proteomes" id="UP001596067"/>
    </source>
</evidence>
<evidence type="ECO:0000256" key="5">
    <source>
        <dbReference type="ARBA" id="ARBA00022729"/>
    </source>
</evidence>
<feature type="transmembrane region" description="Helical" evidence="10">
    <location>
        <begin position="197"/>
        <end position="215"/>
    </location>
</feature>
<feature type="transmembrane region" description="Helical" evidence="10">
    <location>
        <begin position="165"/>
        <end position="185"/>
    </location>
</feature>
<keyword evidence="3 10" id="KW-0812">Transmembrane</keyword>
<keyword evidence="4" id="KW-0479">Metal-binding</keyword>
<evidence type="ECO:0000256" key="3">
    <source>
        <dbReference type="ARBA" id="ARBA00022692"/>
    </source>
</evidence>
<dbReference type="InterPro" id="IPR006311">
    <property type="entry name" value="TAT_signal"/>
</dbReference>
<feature type="compositionally biased region" description="Basic and acidic residues" evidence="9">
    <location>
        <begin position="316"/>
        <end position="325"/>
    </location>
</feature>
<proteinExistence type="predicted"/>
<keyword evidence="7" id="KW-0186">Copper</keyword>
<dbReference type="SUPFAM" id="SSF81296">
    <property type="entry name" value="E set domains"/>
    <property type="match status" value="1"/>
</dbReference>